<sequence>MAAFCQLPAVLAADRAQQSTDVVTHPTTRLDAPEAAAGTQEQFLELVVPDFNCTLVDHAGRLPGLLPLSAAAAHDRGAVREGEHGPSTSPLHSPKPPLNRENVKVLLEY</sequence>
<evidence type="ECO:0000313" key="2">
    <source>
        <dbReference type="EMBL" id="GAA0931341.1"/>
    </source>
</evidence>
<proteinExistence type="predicted"/>
<feature type="region of interest" description="Disordered" evidence="1">
    <location>
        <begin position="74"/>
        <end position="101"/>
    </location>
</feature>
<dbReference type="EMBL" id="BAAAHG010000077">
    <property type="protein sequence ID" value="GAA0931341.1"/>
    <property type="molecule type" value="Genomic_DNA"/>
</dbReference>
<feature type="compositionally biased region" description="Basic and acidic residues" evidence="1">
    <location>
        <begin position="74"/>
        <end position="84"/>
    </location>
</feature>
<accession>A0ABN1PPM6</accession>
<evidence type="ECO:0000256" key="1">
    <source>
        <dbReference type="SAM" id="MobiDB-lite"/>
    </source>
</evidence>
<reference evidence="2 3" key="1">
    <citation type="journal article" date="2019" name="Int. J. Syst. Evol. Microbiol.">
        <title>The Global Catalogue of Microorganisms (GCM) 10K type strain sequencing project: providing services to taxonomists for standard genome sequencing and annotation.</title>
        <authorList>
            <consortium name="The Broad Institute Genomics Platform"/>
            <consortium name="The Broad Institute Genome Sequencing Center for Infectious Disease"/>
            <person name="Wu L."/>
            <person name="Ma J."/>
        </authorList>
    </citation>
    <scope>NUCLEOTIDE SEQUENCE [LARGE SCALE GENOMIC DNA]</scope>
    <source>
        <strain evidence="2 3">JCM 10673</strain>
    </source>
</reference>
<comment type="caution">
    <text evidence="2">The sequence shown here is derived from an EMBL/GenBank/DDBJ whole genome shotgun (WGS) entry which is preliminary data.</text>
</comment>
<organism evidence="2 3">
    <name type="scientific">Streptomyces thermoalcalitolerans</name>
    <dbReference type="NCBI Taxonomy" id="65605"/>
    <lineage>
        <taxon>Bacteria</taxon>
        <taxon>Bacillati</taxon>
        <taxon>Actinomycetota</taxon>
        <taxon>Actinomycetes</taxon>
        <taxon>Kitasatosporales</taxon>
        <taxon>Streptomycetaceae</taxon>
        <taxon>Streptomyces</taxon>
    </lineage>
</organism>
<evidence type="ECO:0000313" key="3">
    <source>
        <dbReference type="Proteomes" id="UP001501005"/>
    </source>
</evidence>
<gene>
    <name evidence="2" type="ORF">GCM10009549_54970</name>
</gene>
<dbReference type="Proteomes" id="UP001501005">
    <property type="component" value="Unassembled WGS sequence"/>
</dbReference>
<keyword evidence="3" id="KW-1185">Reference proteome</keyword>
<protein>
    <submittedName>
        <fullName evidence="2">Uncharacterized protein</fullName>
    </submittedName>
</protein>
<name>A0ABN1PPM6_9ACTN</name>